<dbReference type="Proteomes" id="UP001152759">
    <property type="component" value="Chromosome 10"/>
</dbReference>
<evidence type="ECO:0000313" key="1">
    <source>
        <dbReference type="EMBL" id="CAH0383053.1"/>
    </source>
</evidence>
<protein>
    <submittedName>
        <fullName evidence="1">Uncharacterized protein</fullName>
    </submittedName>
</protein>
<organism evidence="1 2">
    <name type="scientific">Bemisia tabaci</name>
    <name type="common">Sweetpotato whitefly</name>
    <name type="synonym">Aleurodes tabaci</name>
    <dbReference type="NCBI Taxonomy" id="7038"/>
    <lineage>
        <taxon>Eukaryota</taxon>
        <taxon>Metazoa</taxon>
        <taxon>Ecdysozoa</taxon>
        <taxon>Arthropoda</taxon>
        <taxon>Hexapoda</taxon>
        <taxon>Insecta</taxon>
        <taxon>Pterygota</taxon>
        <taxon>Neoptera</taxon>
        <taxon>Paraneoptera</taxon>
        <taxon>Hemiptera</taxon>
        <taxon>Sternorrhyncha</taxon>
        <taxon>Aleyrodoidea</taxon>
        <taxon>Aleyrodidae</taxon>
        <taxon>Aleyrodinae</taxon>
        <taxon>Bemisia</taxon>
    </lineage>
</organism>
<dbReference type="EMBL" id="OU963871">
    <property type="protein sequence ID" value="CAH0383053.1"/>
    <property type="molecule type" value="Genomic_DNA"/>
</dbReference>
<keyword evidence="2" id="KW-1185">Reference proteome</keyword>
<reference evidence="1" key="1">
    <citation type="submission" date="2021-12" db="EMBL/GenBank/DDBJ databases">
        <authorList>
            <person name="King R."/>
        </authorList>
    </citation>
    <scope>NUCLEOTIDE SEQUENCE</scope>
</reference>
<dbReference type="AlphaFoldDB" id="A0A9P0F0D9"/>
<evidence type="ECO:0000313" key="2">
    <source>
        <dbReference type="Proteomes" id="UP001152759"/>
    </source>
</evidence>
<name>A0A9P0F0D9_BEMTA</name>
<sequence>MSCQKLSINVKERPKNSQLELTNERRVLQRGEKVIEIEVCDLERILFHFKSNNDPGFVYLVHALPKTSPFFSPFLYKRVSFEKVDKHNYLTISKRGVLQYTKNHMQFTKLDEFRSRYEAHSSLMKVRRQTGRSTEAHCFSHYSLNVLIPGQ</sequence>
<gene>
    <name evidence="1" type="ORF">BEMITA_LOCUS2533</name>
</gene>
<proteinExistence type="predicted"/>
<accession>A0A9P0F0D9</accession>